<dbReference type="CDD" id="cd06171">
    <property type="entry name" value="Sigma70_r4"/>
    <property type="match status" value="1"/>
</dbReference>
<comment type="caution">
    <text evidence="7">The sequence shown here is derived from an EMBL/GenBank/DDBJ whole genome shotgun (WGS) entry which is preliminary data.</text>
</comment>
<comment type="similarity">
    <text evidence="1">Belongs to the sigma-70 factor family. ECF subfamily.</text>
</comment>
<accession>A0A0F5J9M9</accession>
<proteinExistence type="inferred from homology"/>
<dbReference type="RefSeq" id="WP_028726666.1">
    <property type="nucleotide sequence ID" value="NZ_AUAE01000010.1"/>
</dbReference>
<dbReference type="PATRIC" id="fig|1203610.3.peg.3765"/>
<feature type="domain" description="RNA polymerase sigma-70 region 2" evidence="5">
    <location>
        <begin position="23"/>
        <end position="84"/>
    </location>
</feature>
<sequence>MINDLFVLTKIKEGNVKAFEGIFRLYYSPLCLYAAGITGNRDVAEEIVQELFYVFWKEKEKLQVFRSIKSYLYGAVRNQALQYCEHLEVRNRYRETVLAGNPDGKPSDPQDQLEYKELETLIDKTLKKLPERRLRIFRMHRFEGKKYAEIASILSLSVKTVEAEMTKALQTLRKEIENYTQTV</sequence>
<dbReference type="AlphaFoldDB" id="A0A0F5J9M9"/>
<dbReference type="InterPro" id="IPR013249">
    <property type="entry name" value="RNA_pol_sigma70_r4_t2"/>
</dbReference>
<keyword evidence="2" id="KW-0805">Transcription regulation</keyword>
<dbReference type="GO" id="GO:0003677">
    <property type="term" value="F:DNA binding"/>
    <property type="evidence" value="ECO:0007669"/>
    <property type="project" value="InterPro"/>
</dbReference>
<dbReference type="InterPro" id="IPR014327">
    <property type="entry name" value="RNA_pol_sigma70_bacteroid"/>
</dbReference>
<evidence type="ECO:0000256" key="3">
    <source>
        <dbReference type="ARBA" id="ARBA00023082"/>
    </source>
</evidence>
<dbReference type="NCBIfam" id="TIGR02985">
    <property type="entry name" value="Sig70_bacteroi1"/>
    <property type="match status" value="1"/>
</dbReference>
<dbReference type="InterPro" id="IPR036388">
    <property type="entry name" value="WH-like_DNA-bd_sf"/>
</dbReference>
<dbReference type="EMBL" id="AQHW01000017">
    <property type="protein sequence ID" value="KKB54112.1"/>
    <property type="molecule type" value="Genomic_DNA"/>
</dbReference>
<dbReference type="Proteomes" id="UP000033035">
    <property type="component" value="Unassembled WGS sequence"/>
</dbReference>
<dbReference type="NCBIfam" id="TIGR02937">
    <property type="entry name" value="sigma70-ECF"/>
    <property type="match status" value="1"/>
</dbReference>
<keyword evidence="4" id="KW-0804">Transcription</keyword>
<feature type="domain" description="RNA polymerase sigma factor 70 region 4 type 2" evidence="6">
    <location>
        <begin position="121"/>
        <end position="172"/>
    </location>
</feature>
<dbReference type="SUPFAM" id="SSF88946">
    <property type="entry name" value="Sigma2 domain of RNA polymerase sigma factors"/>
    <property type="match status" value="1"/>
</dbReference>
<evidence type="ECO:0000259" key="5">
    <source>
        <dbReference type="Pfam" id="PF04542"/>
    </source>
</evidence>
<evidence type="ECO:0000313" key="7">
    <source>
        <dbReference type="EMBL" id="KKB54112.1"/>
    </source>
</evidence>
<dbReference type="GO" id="GO:0006352">
    <property type="term" value="P:DNA-templated transcription initiation"/>
    <property type="evidence" value="ECO:0007669"/>
    <property type="project" value="InterPro"/>
</dbReference>
<dbReference type="PANTHER" id="PTHR43133">
    <property type="entry name" value="RNA POLYMERASE ECF-TYPE SIGMA FACTO"/>
    <property type="match status" value="1"/>
</dbReference>
<dbReference type="InterPro" id="IPR013325">
    <property type="entry name" value="RNA_pol_sigma_r2"/>
</dbReference>
<dbReference type="PANTHER" id="PTHR43133:SF46">
    <property type="entry name" value="RNA POLYMERASE SIGMA-70 FACTOR ECF SUBFAMILY"/>
    <property type="match status" value="1"/>
</dbReference>
<dbReference type="GO" id="GO:0016987">
    <property type="term" value="F:sigma factor activity"/>
    <property type="evidence" value="ECO:0007669"/>
    <property type="project" value="UniProtKB-KW"/>
</dbReference>
<dbReference type="SUPFAM" id="SSF88659">
    <property type="entry name" value="Sigma3 and sigma4 domains of RNA polymerase sigma factors"/>
    <property type="match status" value="1"/>
</dbReference>
<dbReference type="STRING" id="1203610.HMPREF1536_03693"/>
<gene>
    <name evidence="7" type="ORF">HMPREF1536_03693</name>
</gene>
<dbReference type="Pfam" id="PF04542">
    <property type="entry name" value="Sigma70_r2"/>
    <property type="match status" value="1"/>
</dbReference>
<name>A0A0F5J9M9_9BACT</name>
<evidence type="ECO:0000256" key="4">
    <source>
        <dbReference type="ARBA" id="ARBA00023163"/>
    </source>
</evidence>
<keyword evidence="3" id="KW-0731">Sigma factor</keyword>
<evidence type="ECO:0000313" key="8">
    <source>
        <dbReference type="Proteomes" id="UP000033035"/>
    </source>
</evidence>
<evidence type="ECO:0000256" key="1">
    <source>
        <dbReference type="ARBA" id="ARBA00010641"/>
    </source>
</evidence>
<dbReference type="Gene3D" id="1.10.1740.10">
    <property type="match status" value="1"/>
</dbReference>
<protein>
    <submittedName>
        <fullName evidence="7">RNA polymerase sigma-70 factor</fullName>
    </submittedName>
</protein>
<reference evidence="7 8" key="1">
    <citation type="submission" date="2013-04" db="EMBL/GenBank/DDBJ databases">
        <title>The Genome Sequence of Parabacteroides gordonii DSM 23371.</title>
        <authorList>
            <consortium name="The Broad Institute Genomics Platform"/>
            <person name="Earl A."/>
            <person name="Ward D."/>
            <person name="Feldgarden M."/>
            <person name="Gevers D."/>
            <person name="Martens E."/>
            <person name="Sakamoto M."/>
            <person name="Benno Y."/>
            <person name="Suzuki N."/>
            <person name="Matsunaga N."/>
            <person name="Koshihara K."/>
            <person name="Seki M."/>
            <person name="Komiya H."/>
            <person name="Walker B."/>
            <person name="Young S."/>
            <person name="Zeng Q."/>
            <person name="Gargeya S."/>
            <person name="Fitzgerald M."/>
            <person name="Haas B."/>
            <person name="Abouelleil A."/>
            <person name="Allen A.W."/>
            <person name="Alvarado L."/>
            <person name="Arachchi H.M."/>
            <person name="Berlin A.M."/>
            <person name="Chapman S.B."/>
            <person name="Gainer-Dewar J."/>
            <person name="Goldberg J."/>
            <person name="Griggs A."/>
            <person name="Gujja S."/>
            <person name="Hansen M."/>
            <person name="Howarth C."/>
            <person name="Imamovic A."/>
            <person name="Ireland A."/>
            <person name="Larimer J."/>
            <person name="McCowan C."/>
            <person name="Murphy C."/>
            <person name="Pearson M."/>
            <person name="Poon T.W."/>
            <person name="Priest M."/>
            <person name="Roberts A."/>
            <person name="Saif S."/>
            <person name="Shea T."/>
            <person name="Sisk P."/>
            <person name="Sykes S."/>
            <person name="Wortman J."/>
            <person name="Nusbaum C."/>
            <person name="Birren B."/>
        </authorList>
    </citation>
    <scope>NUCLEOTIDE SEQUENCE [LARGE SCALE GENOMIC DNA]</scope>
    <source>
        <strain evidence="7 8">MS-1</strain>
    </source>
</reference>
<dbReference type="Pfam" id="PF08281">
    <property type="entry name" value="Sigma70_r4_2"/>
    <property type="match status" value="1"/>
</dbReference>
<keyword evidence="8" id="KW-1185">Reference proteome</keyword>
<dbReference type="InterPro" id="IPR039425">
    <property type="entry name" value="RNA_pol_sigma-70-like"/>
</dbReference>
<dbReference type="InterPro" id="IPR007627">
    <property type="entry name" value="RNA_pol_sigma70_r2"/>
</dbReference>
<evidence type="ECO:0000256" key="2">
    <source>
        <dbReference type="ARBA" id="ARBA00023015"/>
    </source>
</evidence>
<dbReference type="InterPro" id="IPR013324">
    <property type="entry name" value="RNA_pol_sigma_r3/r4-like"/>
</dbReference>
<evidence type="ECO:0000259" key="6">
    <source>
        <dbReference type="Pfam" id="PF08281"/>
    </source>
</evidence>
<dbReference type="Gene3D" id="1.10.10.10">
    <property type="entry name" value="Winged helix-like DNA-binding domain superfamily/Winged helix DNA-binding domain"/>
    <property type="match status" value="1"/>
</dbReference>
<organism evidence="7 8">
    <name type="scientific">Parabacteroides gordonii MS-1 = DSM 23371</name>
    <dbReference type="NCBI Taxonomy" id="1203610"/>
    <lineage>
        <taxon>Bacteria</taxon>
        <taxon>Pseudomonadati</taxon>
        <taxon>Bacteroidota</taxon>
        <taxon>Bacteroidia</taxon>
        <taxon>Bacteroidales</taxon>
        <taxon>Tannerellaceae</taxon>
        <taxon>Parabacteroides</taxon>
    </lineage>
</organism>
<dbReference type="HOGENOM" id="CLU_047691_4_2_10"/>
<dbReference type="InterPro" id="IPR014284">
    <property type="entry name" value="RNA_pol_sigma-70_dom"/>
</dbReference>